<feature type="domain" description="Fumarylacetoacetase-like C-terminal" evidence="1">
    <location>
        <begin position="84"/>
        <end position="305"/>
    </location>
</feature>
<dbReference type="Gene3D" id="3.90.850.10">
    <property type="entry name" value="Fumarylacetoacetase-like, C-terminal domain"/>
    <property type="match status" value="1"/>
</dbReference>
<dbReference type="EMBL" id="VLTJ01000037">
    <property type="protein sequence ID" value="TSH91229.1"/>
    <property type="molecule type" value="Genomic_DNA"/>
</dbReference>
<dbReference type="SUPFAM" id="SSF56529">
    <property type="entry name" value="FAH"/>
    <property type="match status" value="1"/>
</dbReference>
<dbReference type="Pfam" id="PF01557">
    <property type="entry name" value="FAA_hydrolase"/>
    <property type="match status" value="1"/>
</dbReference>
<accession>A0A556AEC3</accession>
<dbReference type="InterPro" id="IPR011234">
    <property type="entry name" value="Fumarylacetoacetase-like_C"/>
</dbReference>
<dbReference type="RefSeq" id="WP_143949854.1">
    <property type="nucleotide sequence ID" value="NZ_BAABMB010000008.1"/>
</dbReference>
<evidence type="ECO:0000259" key="1">
    <source>
        <dbReference type="Pfam" id="PF01557"/>
    </source>
</evidence>
<sequence>MKLSTFDIHGSRHIGALVDEHTISVFEPSHSPYFADMLALIDGGADALEHARQLARRPVRTVDLAQARLLAPLPRPRQMRDCYSFEQHAKQARTKRHLFGVQGFPTDPDKVELPAIWYERPLYYKCNVHSVAGHDAVVQWPRYADTLDYELEFAMVTGVAGKNIARQDASRHIFGYCIYNDFSARDEQYREMAGGLGPAKSKDFDTGNVLGPWLVTADEIPDPYGMRMRAWVNGELWSEGSSSTMYHRFDSILHHVSSDETILPGEVFGSGTVGNGCGLELGRFLADGDIVELEVEGLGRLRNRVHRPAP</sequence>
<gene>
    <name evidence="2" type="ORF">FOZ76_18970</name>
</gene>
<keyword evidence="3" id="KW-1185">Reference proteome</keyword>
<proteinExistence type="predicted"/>
<reference evidence="2 3" key="1">
    <citation type="submission" date="2019-07" db="EMBL/GenBank/DDBJ databases">
        <title>Qingshengfaniella alkalisoli gen. nov., sp. nov., isolated from saline soil.</title>
        <authorList>
            <person name="Xu L."/>
            <person name="Huang X.-X."/>
            <person name="Sun J.-Q."/>
        </authorList>
    </citation>
    <scope>NUCLEOTIDE SEQUENCE [LARGE SCALE GENOMIC DNA]</scope>
    <source>
        <strain evidence="2 3">DSM 27279</strain>
    </source>
</reference>
<keyword evidence="2" id="KW-0378">Hydrolase</keyword>
<dbReference type="PANTHER" id="PTHR43211">
    <property type="entry name" value="FUMARYLACETOACETATE HYDROLASE"/>
    <property type="match status" value="1"/>
</dbReference>
<dbReference type="GO" id="GO:0016787">
    <property type="term" value="F:hydrolase activity"/>
    <property type="evidence" value="ECO:0007669"/>
    <property type="project" value="UniProtKB-KW"/>
</dbReference>
<protein>
    <submittedName>
        <fullName evidence="2">Fumarylacetoacetate hydrolase family protein</fullName>
    </submittedName>
</protein>
<dbReference type="InterPro" id="IPR036663">
    <property type="entry name" value="Fumarylacetoacetase_C_sf"/>
</dbReference>
<evidence type="ECO:0000313" key="2">
    <source>
        <dbReference type="EMBL" id="TSH91229.1"/>
    </source>
</evidence>
<evidence type="ECO:0000313" key="3">
    <source>
        <dbReference type="Proteomes" id="UP000318405"/>
    </source>
</evidence>
<organism evidence="2 3">
    <name type="scientific">Verticiella sediminum</name>
    <dbReference type="NCBI Taxonomy" id="1247510"/>
    <lineage>
        <taxon>Bacteria</taxon>
        <taxon>Pseudomonadati</taxon>
        <taxon>Pseudomonadota</taxon>
        <taxon>Betaproteobacteria</taxon>
        <taxon>Burkholderiales</taxon>
        <taxon>Alcaligenaceae</taxon>
        <taxon>Verticiella</taxon>
    </lineage>
</organism>
<dbReference type="AlphaFoldDB" id="A0A556AEC3"/>
<comment type="caution">
    <text evidence="2">The sequence shown here is derived from an EMBL/GenBank/DDBJ whole genome shotgun (WGS) entry which is preliminary data.</text>
</comment>
<dbReference type="Proteomes" id="UP000318405">
    <property type="component" value="Unassembled WGS sequence"/>
</dbReference>
<name>A0A556AEC3_9BURK</name>
<dbReference type="OrthoDB" id="9805307at2"/>
<dbReference type="PANTHER" id="PTHR43211:SF1">
    <property type="entry name" value="BLL6422 PROTEIN"/>
    <property type="match status" value="1"/>
</dbReference>